<organism evidence="1 2">
    <name type="scientific">Capnocytophaga bilenii</name>
    <dbReference type="NCBI Taxonomy" id="2819369"/>
    <lineage>
        <taxon>Bacteria</taxon>
        <taxon>Pseudomonadati</taxon>
        <taxon>Bacteroidota</taxon>
        <taxon>Flavobacteriia</taxon>
        <taxon>Flavobacteriales</taxon>
        <taxon>Flavobacteriaceae</taxon>
        <taxon>Capnocytophaga</taxon>
    </lineage>
</organism>
<evidence type="ECO:0008006" key="3">
    <source>
        <dbReference type="Google" id="ProtNLM"/>
    </source>
</evidence>
<accession>A0ABS3Q108</accession>
<name>A0ABS3Q108_9FLAO</name>
<gene>
    <name evidence="1" type="ORF">J4N46_11025</name>
</gene>
<dbReference type="RefSeq" id="WP_208059335.1">
    <property type="nucleotide sequence ID" value="NZ_JAGDYP010000009.1"/>
</dbReference>
<evidence type="ECO:0000313" key="2">
    <source>
        <dbReference type="Proteomes" id="UP000681610"/>
    </source>
</evidence>
<evidence type="ECO:0000313" key="1">
    <source>
        <dbReference type="EMBL" id="MBO1884928.1"/>
    </source>
</evidence>
<protein>
    <recommendedName>
        <fullName evidence="3">DUF3037 domain-containing protein</fullName>
    </recommendedName>
</protein>
<reference evidence="1 2" key="1">
    <citation type="submission" date="2021-03" db="EMBL/GenBank/DDBJ databases">
        <title>Isolation and description of Capnocytophaga bilenii sp. nov., a novel Capnocytophaga species, isolated from a gingivitis subject.</title>
        <authorList>
            <person name="Antezack A."/>
            <person name="Monnet-Corti V."/>
            <person name="La Scola B."/>
        </authorList>
    </citation>
    <scope>NUCLEOTIDE SEQUENCE [LARGE SCALE GENOMIC DNA]</scope>
    <source>
        <strain evidence="1 2">Marseille-Q4570</strain>
    </source>
</reference>
<comment type="caution">
    <text evidence="1">The sequence shown here is derived from an EMBL/GenBank/DDBJ whole genome shotgun (WGS) entry which is preliminary data.</text>
</comment>
<sequence>METLYCPIYLSTNALSSDRFSVGLIMANSNTLFFNYSDEKLTKVKNLFSNEAFLIVKQYLKSLYKSFNTDETDTLFTRKETLNNWVNKQYLSYLEKYSNNLIQFGETTIVDIDLNEDIFKKFFEMYVFRYPVLIDKKKDIDILKKPQTISFYKEVSERVNIDREITNEDLNSLLIPTKVGFIGKNEVPTAGDILNLQKSVQSISNNINSFISLIKALDDNQNKKGKYYLIGEEPDKRLKENHQLWNNLRNTKIVDYVELQDIEEIIHYFRQHEVTPFFDE</sequence>
<keyword evidence="2" id="KW-1185">Reference proteome</keyword>
<proteinExistence type="predicted"/>
<dbReference type="Proteomes" id="UP000681610">
    <property type="component" value="Unassembled WGS sequence"/>
</dbReference>
<dbReference type="EMBL" id="JAGDYP010000009">
    <property type="protein sequence ID" value="MBO1884928.1"/>
    <property type="molecule type" value="Genomic_DNA"/>
</dbReference>